<feature type="compositionally biased region" description="Low complexity" evidence="1">
    <location>
        <begin position="438"/>
        <end position="459"/>
    </location>
</feature>
<dbReference type="InterPro" id="IPR035892">
    <property type="entry name" value="C2_domain_sf"/>
</dbReference>
<dbReference type="PANTHER" id="PTHR13076:SF9">
    <property type="entry name" value="COILED-COIL AND C2 DOMAIN-CONTAINING PROTEIN 1-LIKE"/>
    <property type="match status" value="1"/>
</dbReference>
<dbReference type="OrthoDB" id="19996at2759"/>
<protein>
    <recommendedName>
        <fullName evidence="4">C2 domain-containing protein</fullName>
    </recommendedName>
</protein>
<dbReference type="STRING" id="578462.A0A0L0RXT7"/>
<evidence type="ECO:0008006" key="4">
    <source>
        <dbReference type="Google" id="ProtNLM"/>
    </source>
</evidence>
<reference evidence="2 3" key="1">
    <citation type="submission" date="2009-11" db="EMBL/GenBank/DDBJ databases">
        <title>Annotation of Allomyces macrogynus ATCC 38327.</title>
        <authorList>
            <consortium name="The Broad Institute Genome Sequencing Platform"/>
            <person name="Russ C."/>
            <person name="Cuomo C."/>
            <person name="Burger G."/>
            <person name="Gray M.W."/>
            <person name="Holland P.W.H."/>
            <person name="King N."/>
            <person name="Lang F.B.F."/>
            <person name="Roger A.J."/>
            <person name="Ruiz-Trillo I."/>
            <person name="Young S.K."/>
            <person name="Zeng Q."/>
            <person name="Gargeya S."/>
            <person name="Fitzgerald M."/>
            <person name="Haas B."/>
            <person name="Abouelleil A."/>
            <person name="Alvarado L."/>
            <person name="Arachchi H.M."/>
            <person name="Berlin A."/>
            <person name="Chapman S.B."/>
            <person name="Gearin G."/>
            <person name="Goldberg J."/>
            <person name="Griggs A."/>
            <person name="Gujja S."/>
            <person name="Hansen M."/>
            <person name="Heiman D."/>
            <person name="Howarth C."/>
            <person name="Larimer J."/>
            <person name="Lui A."/>
            <person name="MacDonald P.J.P."/>
            <person name="McCowen C."/>
            <person name="Montmayeur A."/>
            <person name="Murphy C."/>
            <person name="Neiman D."/>
            <person name="Pearson M."/>
            <person name="Priest M."/>
            <person name="Roberts A."/>
            <person name="Saif S."/>
            <person name="Shea T."/>
            <person name="Sisk P."/>
            <person name="Stolte C."/>
            <person name="Sykes S."/>
            <person name="Wortman J."/>
            <person name="Nusbaum C."/>
            <person name="Birren B."/>
        </authorList>
    </citation>
    <scope>NUCLEOTIDE SEQUENCE [LARGE SCALE GENOMIC DNA]</scope>
    <source>
        <strain evidence="2 3">ATCC 38327</strain>
    </source>
</reference>
<dbReference type="EMBL" id="GG745328">
    <property type="protein sequence ID" value="KNE54871.1"/>
    <property type="molecule type" value="Genomic_DNA"/>
</dbReference>
<organism evidence="2 3">
    <name type="scientific">Allomyces macrogynus (strain ATCC 38327)</name>
    <name type="common">Allomyces javanicus var. macrogynus</name>
    <dbReference type="NCBI Taxonomy" id="578462"/>
    <lineage>
        <taxon>Eukaryota</taxon>
        <taxon>Fungi</taxon>
        <taxon>Fungi incertae sedis</taxon>
        <taxon>Blastocladiomycota</taxon>
        <taxon>Blastocladiomycetes</taxon>
        <taxon>Blastocladiales</taxon>
        <taxon>Blastocladiaceae</taxon>
        <taxon>Allomyces</taxon>
    </lineage>
</organism>
<dbReference type="SUPFAM" id="SSF49562">
    <property type="entry name" value="C2 domain (Calcium/lipid-binding domain, CaLB)"/>
    <property type="match status" value="1"/>
</dbReference>
<gene>
    <name evidence="2" type="ORF">AMAG_00819</name>
</gene>
<dbReference type="Proteomes" id="UP000054350">
    <property type="component" value="Unassembled WGS sequence"/>
</dbReference>
<feature type="compositionally biased region" description="Pro residues" evidence="1">
    <location>
        <begin position="387"/>
        <end position="422"/>
    </location>
</feature>
<evidence type="ECO:0000313" key="2">
    <source>
        <dbReference type="EMBL" id="KNE54871.1"/>
    </source>
</evidence>
<accession>A0A0L0RXT7</accession>
<dbReference type="PRINTS" id="PR01217">
    <property type="entry name" value="PRICHEXTENSN"/>
</dbReference>
<feature type="compositionally biased region" description="Pro residues" evidence="1">
    <location>
        <begin position="70"/>
        <end position="79"/>
    </location>
</feature>
<dbReference type="Gene3D" id="2.60.40.150">
    <property type="entry name" value="C2 domain"/>
    <property type="match status" value="1"/>
</dbReference>
<dbReference type="OMA" id="NESAYYD"/>
<dbReference type="AlphaFoldDB" id="A0A0L0RXT7"/>
<evidence type="ECO:0000313" key="3">
    <source>
        <dbReference type="Proteomes" id="UP000054350"/>
    </source>
</evidence>
<dbReference type="GO" id="GO:0001227">
    <property type="term" value="F:DNA-binding transcription repressor activity, RNA polymerase II-specific"/>
    <property type="evidence" value="ECO:0007669"/>
    <property type="project" value="InterPro"/>
</dbReference>
<dbReference type="eggNOG" id="KOG3837">
    <property type="taxonomic scope" value="Eukaryota"/>
</dbReference>
<name>A0A0L0RXT7_ALLM3</name>
<keyword evidence="3" id="KW-1185">Reference proteome</keyword>
<proteinExistence type="predicted"/>
<feature type="region of interest" description="Disordered" evidence="1">
    <location>
        <begin position="381"/>
        <end position="463"/>
    </location>
</feature>
<dbReference type="VEuPathDB" id="FungiDB:AMAG_00819"/>
<sequence length="593" mass="63316">MSAPLPFDAATVRARQVQCKQAAVYFKRLNDLGAARDWLKHSKACDVILEKLELVNEGLFAWADVQDDAPPLPPPPPPQLLDELAGRSTGAPAVPLPPADSLPSPAGPSMVPGVAGDVVPHLIDALTAQSAACTAAAAYYLGKSMKQEALTFHRIKKAFGTDLAALHDALARGPGAVAPVYEYKDVRFHQELSCPDLNMFEYEVQVKKATGLGAKAVSGDLNCLVLWDVGFPENEGKGETPAVTSLTPDVDFDYAFKVKIERNKQFQRHLERKRASFEVLHRTGGLLGFFSSRISLGRAQVKLDSLLTKAEIHQVLPLTDVNRRPTGGSLEIKIRMRQPLQKPDIVERQERWIFIQSLQAIPTSSPVAAVPAAALPLPSTPVANGPSAPPVPPPKQPSPAPPRTESPAHAPPSPKPLPPAPVIPAAAPVAPPPPPAAAPSTSSAPASAPPNTSASPAPSTTDDLQDLIDWFENPDTLVSNLVLDAEMEFLAKGITAARAARDTATADALEDRRSACQVKLTMLQLNVEMGVLTMDKYRAQLAKAIAEAKPKALALKRIGRVDLAARTLARIKLMQQECSEIDQMMAGGGEEEG</sequence>
<dbReference type="InterPro" id="IPR039725">
    <property type="entry name" value="CC2D1A/B"/>
</dbReference>
<reference evidence="3" key="2">
    <citation type="submission" date="2009-11" db="EMBL/GenBank/DDBJ databases">
        <title>The Genome Sequence of Allomyces macrogynus strain ATCC 38327.</title>
        <authorList>
            <consortium name="The Broad Institute Genome Sequencing Platform"/>
            <person name="Russ C."/>
            <person name="Cuomo C."/>
            <person name="Shea T."/>
            <person name="Young S.K."/>
            <person name="Zeng Q."/>
            <person name="Koehrsen M."/>
            <person name="Haas B."/>
            <person name="Borodovsky M."/>
            <person name="Guigo R."/>
            <person name="Alvarado L."/>
            <person name="Berlin A."/>
            <person name="Borenstein D."/>
            <person name="Chen Z."/>
            <person name="Engels R."/>
            <person name="Freedman E."/>
            <person name="Gellesch M."/>
            <person name="Goldberg J."/>
            <person name="Griggs A."/>
            <person name="Gujja S."/>
            <person name="Heiman D."/>
            <person name="Hepburn T."/>
            <person name="Howarth C."/>
            <person name="Jen D."/>
            <person name="Larson L."/>
            <person name="Lewis B."/>
            <person name="Mehta T."/>
            <person name="Park D."/>
            <person name="Pearson M."/>
            <person name="Roberts A."/>
            <person name="Saif S."/>
            <person name="Shenoy N."/>
            <person name="Sisk P."/>
            <person name="Stolte C."/>
            <person name="Sykes S."/>
            <person name="Walk T."/>
            <person name="White J."/>
            <person name="Yandava C."/>
            <person name="Burger G."/>
            <person name="Gray M.W."/>
            <person name="Holland P.W.H."/>
            <person name="King N."/>
            <person name="Lang F.B.F."/>
            <person name="Roger A.J."/>
            <person name="Ruiz-Trillo I."/>
            <person name="Lander E."/>
            <person name="Nusbaum C."/>
        </authorList>
    </citation>
    <scope>NUCLEOTIDE SEQUENCE [LARGE SCALE GENOMIC DNA]</scope>
    <source>
        <strain evidence="3">ATCC 38327</strain>
    </source>
</reference>
<feature type="region of interest" description="Disordered" evidence="1">
    <location>
        <begin position="66"/>
        <end position="107"/>
    </location>
</feature>
<dbReference type="PANTHER" id="PTHR13076">
    <property type="entry name" value="COILED-COIL AND C2 DOMAIN-CONTAINING PROTEIN 1-LIKE"/>
    <property type="match status" value="1"/>
</dbReference>
<evidence type="ECO:0000256" key="1">
    <source>
        <dbReference type="SAM" id="MobiDB-lite"/>
    </source>
</evidence>